<name>A0A918P5E3_9NEIS</name>
<dbReference type="Proteomes" id="UP000645257">
    <property type="component" value="Unassembled WGS sequence"/>
</dbReference>
<comment type="caution">
    <text evidence="2">The sequence shown here is derived from an EMBL/GenBank/DDBJ whole genome shotgun (WGS) entry which is preliminary data.</text>
</comment>
<dbReference type="InterPro" id="IPR016181">
    <property type="entry name" value="Acyl_CoA_acyltransferase"/>
</dbReference>
<evidence type="ECO:0000313" key="3">
    <source>
        <dbReference type="Proteomes" id="UP000645257"/>
    </source>
</evidence>
<proteinExistence type="predicted"/>
<keyword evidence="3" id="KW-1185">Reference proteome</keyword>
<evidence type="ECO:0000259" key="1">
    <source>
        <dbReference type="PROSITE" id="PS51186"/>
    </source>
</evidence>
<dbReference type="AlphaFoldDB" id="A0A918P5E3"/>
<dbReference type="SUPFAM" id="SSF55729">
    <property type="entry name" value="Acyl-CoA N-acyltransferases (Nat)"/>
    <property type="match status" value="1"/>
</dbReference>
<gene>
    <name evidence="2" type="ORF">GCM10011289_26710</name>
</gene>
<accession>A0A918P5E3</accession>
<dbReference type="Gene3D" id="3.40.630.30">
    <property type="match status" value="1"/>
</dbReference>
<organism evidence="2 3">
    <name type="scientific">Paludibacterium paludis</name>
    <dbReference type="NCBI Taxonomy" id="1225769"/>
    <lineage>
        <taxon>Bacteria</taxon>
        <taxon>Pseudomonadati</taxon>
        <taxon>Pseudomonadota</taxon>
        <taxon>Betaproteobacteria</taxon>
        <taxon>Neisseriales</taxon>
        <taxon>Chromobacteriaceae</taxon>
        <taxon>Paludibacterium</taxon>
    </lineage>
</organism>
<dbReference type="GO" id="GO:0016747">
    <property type="term" value="F:acyltransferase activity, transferring groups other than amino-acyl groups"/>
    <property type="evidence" value="ECO:0007669"/>
    <property type="project" value="InterPro"/>
</dbReference>
<protein>
    <recommendedName>
        <fullName evidence="1">N-acetyltransferase domain-containing protein</fullName>
    </recommendedName>
</protein>
<dbReference type="Pfam" id="PF00583">
    <property type="entry name" value="Acetyltransf_1"/>
    <property type="match status" value="1"/>
</dbReference>
<dbReference type="EMBL" id="BMYX01000016">
    <property type="protein sequence ID" value="GGY21691.1"/>
    <property type="molecule type" value="Genomic_DNA"/>
</dbReference>
<evidence type="ECO:0000313" key="2">
    <source>
        <dbReference type="EMBL" id="GGY21691.1"/>
    </source>
</evidence>
<dbReference type="InterPro" id="IPR000182">
    <property type="entry name" value="GNAT_dom"/>
</dbReference>
<dbReference type="CDD" id="cd04301">
    <property type="entry name" value="NAT_SF"/>
    <property type="match status" value="1"/>
</dbReference>
<feature type="domain" description="N-acetyltransferase" evidence="1">
    <location>
        <begin position="1"/>
        <end position="139"/>
    </location>
</feature>
<reference evidence="2" key="1">
    <citation type="journal article" date="2014" name="Int. J. Syst. Evol. Microbiol.">
        <title>Complete genome sequence of Corynebacterium casei LMG S-19264T (=DSM 44701T), isolated from a smear-ripened cheese.</title>
        <authorList>
            <consortium name="US DOE Joint Genome Institute (JGI-PGF)"/>
            <person name="Walter F."/>
            <person name="Albersmeier A."/>
            <person name="Kalinowski J."/>
            <person name="Ruckert C."/>
        </authorList>
    </citation>
    <scope>NUCLEOTIDE SEQUENCE</scope>
    <source>
        <strain evidence="2">KCTC 32182</strain>
    </source>
</reference>
<reference evidence="2" key="2">
    <citation type="submission" date="2020-09" db="EMBL/GenBank/DDBJ databases">
        <authorList>
            <person name="Sun Q."/>
            <person name="Kim S."/>
        </authorList>
    </citation>
    <scope>NUCLEOTIDE SEQUENCE</scope>
    <source>
        <strain evidence="2">KCTC 32182</strain>
    </source>
</reference>
<dbReference type="RefSeq" id="WP_189535146.1">
    <property type="nucleotide sequence ID" value="NZ_BMYX01000016.1"/>
</dbReference>
<sequence length="139" mass="15730">MNRTLTRTPLNAELKERIYAAFARHDRQSAGAERMVGEPVAFEAREDGHWVGCVVVRLFWGQLHIKYLLVDETQRGKGWGHALMEQALAFGASEGCRFAFVETLGHQAPGFYTRLGFEVELQRDGYAGGNCFYYLKKAL</sequence>
<dbReference type="PROSITE" id="PS51186">
    <property type="entry name" value="GNAT"/>
    <property type="match status" value="1"/>
</dbReference>